<dbReference type="EMBL" id="JAAVLX010000007">
    <property type="protein sequence ID" value="NOJ42557.1"/>
    <property type="molecule type" value="Genomic_DNA"/>
</dbReference>
<name>A0A7Y4LXI8_9BRAD</name>
<organism evidence="1 2">
    <name type="scientific">Bradyrhizobium australiense</name>
    <dbReference type="NCBI Taxonomy" id="2721161"/>
    <lineage>
        <taxon>Bacteria</taxon>
        <taxon>Pseudomonadati</taxon>
        <taxon>Pseudomonadota</taxon>
        <taxon>Alphaproteobacteria</taxon>
        <taxon>Hyphomicrobiales</taxon>
        <taxon>Nitrobacteraceae</taxon>
        <taxon>Bradyrhizobium</taxon>
    </lineage>
</organism>
<protein>
    <submittedName>
        <fullName evidence="1">Uncharacterized protein</fullName>
    </submittedName>
</protein>
<dbReference type="RefSeq" id="WP_171581764.1">
    <property type="nucleotide sequence ID" value="NZ_JAAVLX010000007.1"/>
</dbReference>
<proteinExistence type="predicted"/>
<gene>
    <name evidence="1" type="ORF">HCN58_23710</name>
</gene>
<accession>A0A7Y4LXI8</accession>
<dbReference type="AlphaFoldDB" id="A0A7Y4LXI8"/>
<comment type="caution">
    <text evidence="1">The sequence shown here is derived from an EMBL/GenBank/DDBJ whole genome shotgun (WGS) entry which is preliminary data.</text>
</comment>
<reference evidence="1 2" key="1">
    <citation type="submission" date="2020-03" db="EMBL/GenBank/DDBJ databases">
        <title>Bradyrhizobium diversity isolated from nodules of Indigofera sp.</title>
        <authorList>
            <person name="Klepa M."/>
            <person name="Helene L."/>
            <person name="Hungria M."/>
        </authorList>
    </citation>
    <scope>NUCLEOTIDE SEQUENCE [LARGE SCALE GENOMIC DNA]</scope>
    <source>
        <strain evidence="1 2">WSM 1791</strain>
    </source>
</reference>
<sequence length="118" mass="13651">MTGDADHFSATMRRMPIVQVRSWVERWQRVFSTDNLRACRRIRSVSAELPPFEFLQCPKKRQRIALSRAPYWPFFSNARVTDSSVYHLASALNGRGIGRMTPRTSLILHRAHILLPGE</sequence>
<evidence type="ECO:0000313" key="2">
    <source>
        <dbReference type="Proteomes" id="UP000544122"/>
    </source>
</evidence>
<keyword evidence="2" id="KW-1185">Reference proteome</keyword>
<evidence type="ECO:0000313" key="1">
    <source>
        <dbReference type="EMBL" id="NOJ42557.1"/>
    </source>
</evidence>
<dbReference type="Proteomes" id="UP000544122">
    <property type="component" value="Unassembled WGS sequence"/>
</dbReference>